<evidence type="ECO:0000313" key="2">
    <source>
        <dbReference type="Proteomes" id="UP000053989"/>
    </source>
</evidence>
<evidence type="ECO:0000313" key="1">
    <source>
        <dbReference type="EMBL" id="KIM66548.1"/>
    </source>
</evidence>
<gene>
    <name evidence="1" type="ORF">SCLCIDRAFT_328934</name>
</gene>
<dbReference type="HOGENOM" id="CLU_3015502_0_0_1"/>
<sequence length="56" mass="6191">MIVISLSMTMMTRLMLNLRDTSRITPETRLFPGRSSTGLAFAENPSNAEIELGTMS</sequence>
<reference evidence="2" key="2">
    <citation type="submission" date="2015-01" db="EMBL/GenBank/DDBJ databases">
        <title>Evolutionary Origins and Diversification of the Mycorrhizal Mutualists.</title>
        <authorList>
            <consortium name="DOE Joint Genome Institute"/>
            <consortium name="Mycorrhizal Genomics Consortium"/>
            <person name="Kohler A."/>
            <person name="Kuo A."/>
            <person name="Nagy L.G."/>
            <person name="Floudas D."/>
            <person name="Copeland A."/>
            <person name="Barry K.W."/>
            <person name="Cichocki N."/>
            <person name="Veneault-Fourrey C."/>
            <person name="LaButti K."/>
            <person name="Lindquist E.A."/>
            <person name="Lipzen A."/>
            <person name="Lundell T."/>
            <person name="Morin E."/>
            <person name="Murat C."/>
            <person name="Riley R."/>
            <person name="Ohm R."/>
            <person name="Sun H."/>
            <person name="Tunlid A."/>
            <person name="Henrissat B."/>
            <person name="Grigoriev I.V."/>
            <person name="Hibbett D.S."/>
            <person name="Martin F."/>
        </authorList>
    </citation>
    <scope>NUCLEOTIDE SEQUENCE [LARGE SCALE GENOMIC DNA]</scope>
    <source>
        <strain evidence="2">Foug A</strain>
    </source>
</reference>
<dbReference type="Proteomes" id="UP000053989">
    <property type="component" value="Unassembled WGS sequence"/>
</dbReference>
<name>A0A0C2ZYN5_9AGAM</name>
<protein>
    <submittedName>
        <fullName evidence="1">Uncharacterized protein</fullName>
    </submittedName>
</protein>
<reference evidence="1 2" key="1">
    <citation type="submission" date="2014-04" db="EMBL/GenBank/DDBJ databases">
        <authorList>
            <consortium name="DOE Joint Genome Institute"/>
            <person name="Kuo A."/>
            <person name="Kohler A."/>
            <person name="Nagy L.G."/>
            <person name="Floudas D."/>
            <person name="Copeland A."/>
            <person name="Barry K.W."/>
            <person name="Cichocki N."/>
            <person name="Veneault-Fourrey C."/>
            <person name="LaButti K."/>
            <person name="Lindquist E.A."/>
            <person name="Lipzen A."/>
            <person name="Lundell T."/>
            <person name="Morin E."/>
            <person name="Murat C."/>
            <person name="Sun H."/>
            <person name="Tunlid A."/>
            <person name="Henrissat B."/>
            <person name="Grigoriev I.V."/>
            <person name="Hibbett D.S."/>
            <person name="Martin F."/>
            <person name="Nordberg H.P."/>
            <person name="Cantor M.N."/>
            <person name="Hua S.X."/>
        </authorList>
    </citation>
    <scope>NUCLEOTIDE SEQUENCE [LARGE SCALE GENOMIC DNA]</scope>
    <source>
        <strain evidence="1 2">Foug A</strain>
    </source>
</reference>
<dbReference type="AlphaFoldDB" id="A0A0C2ZYN5"/>
<keyword evidence="2" id="KW-1185">Reference proteome</keyword>
<dbReference type="EMBL" id="KN822017">
    <property type="protein sequence ID" value="KIM66548.1"/>
    <property type="molecule type" value="Genomic_DNA"/>
</dbReference>
<proteinExistence type="predicted"/>
<accession>A0A0C2ZYN5</accession>
<dbReference type="InParanoid" id="A0A0C2ZYN5"/>
<organism evidence="1 2">
    <name type="scientific">Scleroderma citrinum Foug A</name>
    <dbReference type="NCBI Taxonomy" id="1036808"/>
    <lineage>
        <taxon>Eukaryota</taxon>
        <taxon>Fungi</taxon>
        <taxon>Dikarya</taxon>
        <taxon>Basidiomycota</taxon>
        <taxon>Agaricomycotina</taxon>
        <taxon>Agaricomycetes</taxon>
        <taxon>Agaricomycetidae</taxon>
        <taxon>Boletales</taxon>
        <taxon>Sclerodermatineae</taxon>
        <taxon>Sclerodermataceae</taxon>
        <taxon>Scleroderma</taxon>
    </lineage>
</organism>